<feature type="non-terminal residue" evidence="3">
    <location>
        <position position="69"/>
    </location>
</feature>
<evidence type="ECO:0000259" key="2">
    <source>
        <dbReference type="PROSITE" id="PS50164"/>
    </source>
</evidence>
<keyword evidence="4" id="KW-1185">Reference proteome</keyword>
<sequence length="69" mass="8160">MPCHLYILHSPSKNKYYIGHTCDSLESRLAKHNQKHTGYTAQTNDWEIIYTEAFDSKELAYAREREIKN</sequence>
<dbReference type="PROSITE" id="PS50164">
    <property type="entry name" value="GIY_YIG"/>
    <property type="match status" value="1"/>
</dbReference>
<dbReference type="InterPro" id="IPR000305">
    <property type="entry name" value="GIY-YIG_endonuc"/>
</dbReference>
<proteinExistence type="inferred from homology"/>
<comment type="caution">
    <text evidence="3">The sequence shown here is derived from an EMBL/GenBank/DDBJ whole genome shotgun (WGS) entry which is preliminary data.</text>
</comment>
<dbReference type="Gene3D" id="3.40.1440.10">
    <property type="entry name" value="GIY-YIG endonuclease"/>
    <property type="match status" value="1"/>
</dbReference>
<name>A0AAE3SM68_9BACT</name>
<accession>A0AAE3SM68</accession>
<dbReference type="PANTHER" id="PTHR34477:SF1">
    <property type="entry name" value="UPF0213 PROTEIN YHBQ"/>
    <property type="match status" value="1"/>
</dbReference>
<feature type="domain" description="GIY-YIG" evidence="2">
    <location>
        <begin position="1"/>
        <end position="69"/>
    </location>
</feature>
<dbReference type="SUPFAM" id="SSF82771">
    <property type="entry name" value="GIY-YIG endonuclease"/>
    <property type="match status" value="1"/>
</dbReference>
<dbReference type="RefSeq" id="WP_301202737.1">
    <property type="nucleotide sequence ID" value="NZ_JAPDPI010000177.1"/>
</dbReference>
<evidence type="ECO:0000313" key="3">
    <source>
        <dbReference type="EMBL" id="MCW3808179.1"/>
    </source>
</evidence>
<dbReference type="InterPro" id="IPR035901">
    <property type="entry name" value="GIY-YIG_endonuc_sf"/>
</dbReference>
<comment type="similarity">
    <text evidence="1">Belongs to the UPF0213 family.</text>
</comment>
<dbReference type="Pfam" id="PF01541">
    <property type="entry name" value="GIY-YIG"/>
    <property type="match status" value="1"/>
</dbReference>
<dbReference type="AlphaFoldDB" id="A0AAE3SM68"/>
<gene>
    <name evidence="3" type="ORF">OM074_21380</name>
</gene>
<organism evidence="3 4">
    <name type="scientific">Plebeiibacterium marinum</name>
    <dbReference type="NCBI Taxonomy" id="2992111"/>
    <lineage>
        <taxon>Bacteria</taxon>
        <taxon>Pseudomonadati</taxon>
        <taxon>Bacteroidota</taxon>
        <taxon>Bacteroidia</taxon>
        <taxon>Marinilabiliales</taxon>
        <taxon>Marinilabiliaceae</taxon>
        <taxon>Plebeiibacterium</taxon>
    </lineage>
</organism>
<evidence type="ECO:0000256" key="1">
    <source>
        <dbReference type="ARBA" id="ARBA00007435"/>
    </source>
</evidence>
<protein>
    <submittedName>
        <fullName evidence="3">GIY-YIG nuclease family protein</fullName>
    </submittedName>
</protein>
<dbReference type="Proteomes" id="UP001207408">
    <property type="component" value="Unassembled WGS sequence"/>
</dbReference>
<evidence type="ECO:0000313" key="4">
    <source>
        <dbReference type="Proteomes" id="UP001207408"/>
    </source>
</evidence>
<reference evidence="3" key="1">
    <citation type="submission" date="2022-10" db="EMBL/GenBank/DDBJ databases">
        <authorList>
            <person name="Yu W.X."/>
        </authorList>
    </citation>
    <scope>NUCLEOTIDE SEQUENCE</scope>
    <source>
        <strain evidence="3">D04</strain>
    </source>
</reference>
<dbReference type="EMBL" id="JAPDPI010000177">
    <property type="protein sequence ID" value="MCW3808179.1"/>
    <property type="molecule type" value="Genomic_DNA"/>
</dbReference>
<dbReference type="InterPro" id="IPR050190">
    <property type="entry name" value="UPF0213_domain"/>
</dbReference>
<dbReference type="CDD" id="cd10449">
    <property type="entry name" value="GIY-YIG_SLX1_like"/>
    <property type="match status" value="1"/>
</dbReference>
<dbReference type="PANTHER" id="PTHR34477">
    <property type="entry name" value="UPF0213 PROTEIN YHBQ"/>
    <property type="match status" value="1"/>
</dbReference>